<gene>
    <name evidence="1" type="ORF">S12H4_35774</name>
</gene>
<comment type="caution">
    <text evidence="1">The sequence shown here is derived from an EMBL/GenBank/DDBJ whole genome shotgun (WGS) entry which is preliminary data.</text>
</comment>
<reference evidence="1" key="1">
    <citation type="journal article" date="2014" name="Front. Microbiol.">
        <title>High frequency of phylogenetically diverse reductive dehalogenase-homologous genes in deep subseafloor sedimentary metagenomes.</title>
        <authorList>
            <person name="Kawai M."/>
            <person name="Futagami T."/>
            <person name="Toyoda A."/>
            <person name="Takaki Y."/>
            <person name="Nishi S."/>
            <person name="Hori S."/>
            <person name="Arai W."/>
            <person name="Tsubouchi T."/>
            <person name="Morono Y."/>
            <person name="Uchiyama I."/>
            <person name="Ito T."/>
            <person name="Fujiyama A."/>
            <person name="Inagaki F."/>
            <person name="Takami H."/>
        </authorList>
    </citation>
    <scope>NUCLEOTIDE SEQUENCE</scope>
    <source>
        <strain evidence="1">Expedition CK06-06</strain>
    </source>
</reference>
<evidence type="ECO:0000313" key="1">
    <source>
        <dbReference type="EMBL" id="GAJ01081.1"/>
    </source>
</evidence>
<dbReference type="AlphaFoldDB" id="X1UMH3"/>
<sequence length="34" mass="3894">MTVDLIPIMKTYVKSFVDKANRLIERNPGYEPPG</sequence>
<proteinExistence type="predicted"/>
<name>X1UMH3_9ZZZZ</name>
<accession>X1UMH3</accession>
<organism evidence="1">
    <name type="scientific">marine sediment metagenome</name>
    <dbReference type="NCBI Taxonomy" id="412755"/>
    <lineage>
        <taxon>unclassified sequences</taxon>
        <taxon>metagenomes</taxon>
        <taxon>ecological metagenomes</taxon>
    </lineage>
</organism>
<dbReference type="EMBL" id="BARW01021274">
    <property type="protein sequence ID" value="GAJ01081.1"/>
    <property type="molecule type" value="Genomic_DNA"/>
</dbReference>
<protein>
    <submittedName>
        <fullName evidence="1">Uncharacterized protein</fullName>
    </submittedName>
</protein>
<feature type="non-terminal residue" evidence="1">
    <location>
        <position position="34"/>
    </location>
</feature>